<feature type="compositionally biased region" description="Basic and acidic residues" evidence="1">
    <location>
        <begin position="10"/>
        <end position="23"/>
    </location>
</feature>
<evidence type="ECO:0000313" key="2">
    <source>
        <dbReference type="EMBL" id="PAU44060.1"/>
    </source>
</evidence>
<name>A0A2A2CY62_9ACTN</name>
<comment type="caution">
    <text evidence="2">The sequence shown here is derived from an EMBL/GenBank/DDBJ whole genome shotgun (WGS) entry which is preliminary data.</text>
</comment>
<dbReference type="RefSeq" id="WP_095585293.1">
    <property type="nucleotide sequence ID" value="NZ_JAJQQS010000034.1"/>
</dbReference>
<dbReference type="EMBL" id="NSJV01000708">
    <property type="protein sequence ID" value="PAU44060.1"/>
    <property type="molecule type" value="Genomic_DNA"/>
</dbReference>
<evidence type="ECO:0000256" key="1">
    <source>
        <dbReference type="SAM" id="MobiDB-lite"/>
    </source>
</evidence>
<keyword evidence="3" id="KW-1185">Reference proteome</keyword>
<sequence>MSVGDNTGARMDRSAAGSRREVASARAGRRLPGGPDGLDSPWSGLPARLAEGETVLVPTPFDARTGGP</sequence>
<organism evidence="2 3">
    <name type="scientific">Streptomyces albireticuli</name>
    <dbReference type="NCBI Taxonomy" id="1940"/>
    <lineage>
        <taxon>Bacteria</taxon>
        <taxon>Bacillati</taxon>
        <taxon>Actinomycetota</taxon>
        <taxon>Actinomycetes</taxon>
        <taxon>Kitasatosporales</taxon>
        <taxon>Streptomycetaceae</taxon>
        <taxon>Streptomyces</taxon>
    </lineage>
</organism>
<accession>A0A2A2CY62</accession>
<dbReference type="AlphaFoldDB" id="A0A2A2CY62"/>
<proteinExistence type="predicted"/>
<protein>
    <submittedName>
        <fullName evidence="2">Uncharacterized protein</fullName>
    </submittedName>
</protein>
<evidence type="ECO:0000313" key="3">
    <source>
        <dbReference type="Proteomes" id="UP000218944"/>
    </source>
</evidence>
<dbReference type="Proteomes" id="UP000218944">
    <property type="component" value="Unassembled WGS sequence"/>
</dbReference>
<feature type="region of interest" description="Disordered" evidence="1">
    <location>
        <begin position="1"/>
        <end position="68"/>
    </location>
</feature>
<gene>
    <name evidence="2" type="ORF">CK936_36885</name>
</gene>
<reference evidence="2 3" key="1">
    <citation type="submission" date="2017-08" db="EMBL/GenBank/DDBJ databases">
        <title>Genome sequence of Streptomyces albireticuli NRRL B-1670.</title>
        <authorList>
            <person name="Graham D.E."/>
            <person name="Mahan K.M."/>
            <person name="Klingeman D.M."/>
            <person name="Hettich R.L."/>
            <person name="Parry R.J."/>
            <person name="Spain J.C."/>
        </authorList>
    </citation>
    <scope>NUCLEOTIDE SEQUENCE [LARGE SCALE GENOMIC DNA]</scope>
    <source>
        <strain evidence="2 3">NRRL B-1670</strain>
    </source>
</reference>